<reference evidence="2 3" key="1">
    <citation type="submission" date="2017-12" db="EMBL/GenBank/DDBJ databases">
        <title>Comparative genomics of Botrytis spp.</title>
        <authorList>
            <person name="Valero-Jimenez C.A."/>
            <person name="Tapia P."/>
            <person name="Veloso J."/>
            <person name="Silva-Moreno E."/>
            <person name="Staats M."/>
            <person name="Valdes J.H."/>
            <person name="Van Kan J.A.L."/>
        </authorList>
    </citation>
    <scope>NUCLEOTIDE SEQUENCE [LARGE SCALE GENOMIC DNA]</scope>
    <source>
        <strain evidence="2 3">MUCL2120</strain>
    </source>
</reference>
<accession>A0A4Z1I0F8</accession>
<dbReference type="OrthoDB" id="3559344at2759"/>
<protein>
    <submittedName>
        <fullName evidence="2">Uncharacterized protein</fullName>
    </submittedName>
</protein>
<dbReference type="AlphaFoldDB" id="A0A4Z1I0F8"/>
<organism evidence="2 3">
    <name type="scientific">Botryotinia narcissicola</name>
    <dbReference type="NCBI Taxonomy" id="278944"/>
    <lineage>
        <taxon>Eukaryota</taxon>
        <taxon>Fungi</taxon>
        <taxon>Dikarya</taxon>
        <taxon>Ascomycota</taxon>
        <taxon>Pezizomycotina</taxon>
        <taxon>Leotiomycetes</taxon>
        <taxon>Helotiales</taxon>
        <taxon>Sclerotiniaceae</taxon>
        <taxon>Botryotinia</taxon>
    </lineage>
</organism>
<comment type="caution">
    <text evidence="2">The sequence shown here is derived from an EMBL/GenBank/DDBJ whole genome shotgun (WGS) entry which is preliminary data.</text>
</comment>
<keyword evidence="3" id="KW-1185">Reference proteome</keyword>
<feature type="region of interest" description="Disordered" evidence="1">
    <location>
        <begin position="1"/>
        <end position="57"/>
    </location>
</feature>
<dbReference type="EMBL" id="PQXJ01000253">
    <property type="protein sequence ID" value="TGO55039.1"/>
    <property type="molecule type" value="Genomic_DNA"/>
</dbReference>
<proteinExistence type="predicted"/>
<name>A0A4Z1I0F8_9HELO</name>
<evidence type="ECO:0000313" key="2">
    <source>
        <dbReference type="EMBL" id="TGO55039.1"/>
    </source>
</evidence>
<evidence type="ECO:0000313" key="3">
    <source>
        <dbReference type="Proteomes" id="UP000297452"/>
    </source>
</evidence>
<evidence type="ECO:0000256" key="1">
    <source>
        <dbReference type="SAM" id="MobiDB-lite"/>
    </source>
</evidence>
<sequence length="100" mass="11332">MLRRTQESSKQRGDANQRTGQKTHVSKGSTVEKASGSADRNKISRSSQEKWNDGLKPMIRVREQVEAKDRKDNGVEPGVLAYAAQKPVDKKRELKKELLR</sequence>
<feature type="compositionally biased region" description="Basic and acidic residues" evidence="1">
    <location>
        <begin position="1"/>
        <end position="15"/>
    </location>
</feature>
<dbReference type="Proteomes" id="UP000297452">
    <property type="component" value="Unassembled WGS sequence"/>
</dbReference>
<gene>
    <name evidence="2" type="ORF">BOTNAR_0253g00160</name>
</gene>
<feature type="compositionally biased region" description="Polar residues" evidence="1">
    <location>
        <begin position="16"/>
        <end position="29"/>
    </location>
</feature>
<feature type="compositionally biased region" description="Basic and acidic residues" evidence="1">
    <location>
        <begin position="39"/>
        <end position="53"/>
    </location>
</feature>